<keyword evidence="5 6" id="KW-0472">Membrane</keyword>
<sequence length="216" mass="24205">MGKKLKEKRKEIVISGVVLVIMFILYKLNIFKFSNPEEFKDYIQSFGVWAPIVYIVLFTVVPLTLFPDSILAISGGLAFGIVWGSIYTMIGALMGGTLAFFITRTIGNSAVNKLMDKKFKGAKKYTDKMGVEVILLLRLIPLFPFDIVSYLAGLSNIKFRKYIFGTIIGTIPGILIFNNIGEQIMDCTSFGFIVSIILLVLLFLISFIFKNKLSKI</sequence>
<name>A0A9J6P6N6_9CLOT</name>
<keyword evidence="9" id="KW-1185">Reference proteome</keyword>
<dbReference type="AlphaFoldDB" id="A0A9J6P6N6"/>
<keyword evidence="4 6" id="KW-1133">Transmembrane helix</keyword>
<dbReference type="Pfam" id="PF09335">
    <property type="entry name" value="VTT_dom"/>
    <property type="match status" value="1"/>
</dbReference>
<comment type="similarity">
    <text evidence="6">Belongs to the TVP38/TMEM64 family.</text>
</comment>
<comment type="subcellular location">
    <subcellularLocation>
        <location evidence="1 6">Cell membrane</location>
        <topology evidence="1 6">Multi-pass membrane protein</topology>
    </subcellularLocation>
</comment>
<dbReference type="InterPro" id="IPR015414">
    <property type="entry name" value="TMEM64"/>
</dbReference>
<evidence type="ECO:0000256" key="6">
    <source>
        <dbReference type="RuleBase" id="RU366058"/>
    </source>
</evidence>
<reference evidence="8" key="1">
    <citation type="journal article" date="2021" name="mSystems">
        <title>Bacteria and Archaea Synergistically Convert Glycine Betaine to Biogenic Methane in the Formosa Cold Seep of the South China Sea.</title>
        <authorList>
            <person name="Li L."/>
            <person name="Zhang W."/>
            <person name="Zhang S."/>
            <person name="Song L."/>
            <person name="Sun Q."/>
            <person name="Zhang H."/>
            <person name="Xiang H."/>
            <person name="Dong X."/>
        </authorList>
    </citation>
    <scope>NUCLEOTIDE SEQUENCE</scope>
    <source>
        <strain evidence="8">ZWT</strain>
    </source>
</reference>
<dbReference type="PANTHER" id="PTHR12677">
    <property type="entry name" value="GOLGI APPARATUS MEMBRANE PROTEIN TVP38-RELATED"/>
    <property type="match status" value="1"/>
</dbReference>
<evidence type="ECO:0000256" key="1">
    <source>
        <dbReference type="ARBA" id="ARBA00004651"/>
    </source>
</evidence>
<evidence type="ECO:0000256" key="2">
    <source>
        <dbReference type="ARBA" id="ARBA00022475"/>
    </source>
</evidence>
<reference evidence="8" key="2">
    <citation type="submission" date="2021-04" db="EMBL/GenBank/DDBJ databases">
        <authorList>
            <person name="Dong X."/>
        </authorList>
    </citation>
    <scope>NUCLEOTIDE SEQUENCE</scope>
    <source>
        <strain evidence="8">ZWT</strain>
    </source>
</reference>
<feature type="transmembrane region" description="Helical" evidence="6">
    <location>
        <begin position="189"/>
        <end position="209"/>
    </location>
</feature>
<organism evidence="8 9">
    <name type="scientific">Oceanirhabdus seepicola</name>
    <dbReference type="NCBI Taxonomy" id="2828781"/>
    <lineage>
        <taxon>Bacteria</taxon>
        <taxon>Bacillati</taxon>
        <taxon>Bacillota</taxon>
        <taxon>Clostridia</taxon>
        <taxon>Eubacteriales</taxon>
        <taxon>Clostridiaceae</taxon>
        <taxon>Oceanirhabdus</taxon>
    </lineage>
</organism>
<gene>
    <name evidence="8" type="ORF">KDK92_19420</name>
</gene>
<proteinExistence type="inferred from homology"/>
<evidence type="ECO:0000256" key="3">
    <source>
        <dbReference type="ARBA" id="ARBA00022692"/>
    </source>
</evidence>
<feature type="transmembrane region" description="Helical" evidence="6">
    <location>
        <begin position="42"/>
        <end position="65"/>
    </location>
</feature>
<dbReference type="PANTHER" id="PTHR12677:SF59">
    <property type="entry name" value="GOLGI APPARATUS MEMBRANE PROTEIN TVP38-RELATED"/>
    <property type="match status" value="1"/>
</dbReference>
<evidence type="ECO:0000313" key="8">
    <source>
        <dbReference type="EMBL" id="MCM1991916.1"/>
    </source>
</evidence>
<dbReference type="GO" id="GO:0005886">
    <property type="term" value="C:plasma membrane"/>
    <property type="evidence" value="ECO:0007669"/>
    <property type="project" value="UniProtKB-SubCell"/>
</dbReference>
<dbReference type="InterPro" id="IPR032816">
    <property type="entry name" value="VTT_dom"/>
</dbReference>
<dbReference type="EMBL" id="JAGSOJ010000004">
    <property type="protein sequence ID" value="MCM1991916.1"/>
    <property type="molecule type" value="Genomic_DNA"/>
</dbReference>
<feature type="transmembrane region" description="Helical" evidence="6">
    <location>
        <begin position="77"/>
        <end position="102"/>
    </location>
</feature>
<dbReference type="Proteomes" id="UP001056429">
    <property type="component" value="Unassembled WGS sequence"/>
</dbReference>
<feature type="transmembrane region" description="Helical" evidence="6">
    <location>
        <begin position="159"/>
        <end position="177"/>
    </location>
</feature>
<keyword evidence="2 6" id="KW-1003">Cell membrane</keyword>
<feature type="transmembrane region" description="Helical" evidence="6">
    <location>
        <begin position="133"/>
        <end position="152"/>
    </location>
</feature>
<comment type="caution">
    <text evidence="8">The sequence shown here is derived from an EMBL/GenBank/DDBJ whole genome shotgun (WGS) entry which is preliminary data.</text>
</comment>
<feature type="domain" description="VTT" evidence="7">
    <location>
        <begin position="66"/>
        <end position="182"/>
    </location>
</feature>
<dbReference type="RefSeq" id="WP_250861050.1">
    <property type="nucleotide sequence ID" value="NZ_JAGSOJ010000004.1"/>
</dbReference>
<evidence type="ECO:0000256" key="4">
    <source>
        <dbReference type="ARBA" id="ARBA00022989"/>
    </source>
</evidence>
<evidence type="ECO:0000313" key="9">
    <source>
        <dbReference type="Proteomes" id="UP001056429"/>
    </source>
</evidence>
<feature type="transmembrane region" description="Helical" evidence="6">
    <location>
        <begin position="12"/>
        <end position="30"/>
    </location>
</feature>
<protein>
    <recommendedName>
        <fullName evidence="6">TVP38/TMEM64 family membrane protein</fullName>
    </recommendedName>
</protein>
<evidence type="ECO:0000256" key="5">
    <source>
        <dbReference type="ARBA" id="ARBA00023136"/>
    </source>
</evidence>
<evidence type="ECO:0000259" key="7">
    <source>
        <dbReference type="Pfam" id="PF09335"/>
    </source>
</evidence>
<keyword evidence="3 6" id="KW-0812">Transmembrane</keyword>
<accession>A0A9J6P6N6</accession>